<feature type="compositionally biased region" description="Basic and acidic residues" evidence="7">
    <location>
        <begin position="435"/>
        <end position="450"/>
    </location>
</feature>
<dbReference type="SUPFAM" id="SSF90229">
    <property type="entry name" value="CCCH zinc finger"/>
    <property type="match status" value="1"/>
</dbReference>
<evidence type="ECO:0000256" key="2">
    <source>
        <dbReference type="ARBA" id="ARBA00022771"/>
    </source>
</evidence>
<evidence type="ECO:0000256" key="7">
    <source>
        <dbReference type="SAM" id="MobiDB-lite"/>
    </source>
</evidence>
<feature type="zinc finger region" description="C3H1-type" evidence="6">
    <location>
        <begin position="213"/>
        <end position="239"/>
    </location>
</feature>
<feature type="domain" description="C3H1-type" evidence="9">
    <location>
        <begin position="107"/>
        <end position="134"/>
    </location>
</feature>
<sequence length="480" mass="52895">MGAMRSNDSQKIIVVGIPKTMDDAALTDLFSAFGAVADAKVVRHATTNESRGFGFVTFTAAAAMRKAVLEMDKKKVDGRVLNVRQLVPKDKFFANKEQEKASGDGKQQQQRPCWLLRKGKCLKGAHCPFSHELQDGEFGSCFEFVQNGSCKRGDKCKFLHPVKQDDDADAEGNDGEQTGDKKAKKKDSKAPVATAKASGQNDATTQQQQQQHPQKRVCFSFQNGRCHRGKKCLFLHEKLDVPKVDVAAAKQSAKAAQDVVMTGGFEVVKHEDTSRKRQRDGGWAAPDAAEDDSSSDEEVAIEVKEAPRAKQTKKQTAPQPTIKTTKPAKKEAPTEKKTKAAPAPAEATEAPPSPPLRALADHVLRFMGQQQQQQQNAQQQEAAAKPTVTKSETQPEPQRQQTSKKRPVEKVDMGAAFDDCDSEDDEKPAKKRRVMDKAQLRANREKLKAERRGKRNAKKEALWKLQSNQEVDLSNPATAT</sequence>
<evidence type="ECO:0000259" key="9">
    <source>
        <dbReference type="PROSITE" id="PS50103"/>
    </source>
</evidence>
<evidence type="ECO:0000259" key="8">
    <source>
        <dbReference type="PROSITE" id="PS50102"/>
    </source>
</evidence>
<reference evidence="10" key="2">
    <citation type="journal article" date="2023" name="Microbiol Resour">
        <title>Decontamination and Annotation of the Draft Genome Sequence of the Oomycete Lagenidium giganteum ARSEF 373.</title>
        <authorList>
            <person name="Morgan W.R."/>
            <person name="Tartar A."/>
        </authorList>
    </citation>
    <scope>NUCLEOTIDE SEQUENCE</scope>
    <source>
        <strain evidence="10">ARSEF 373</strain>
    </source>
</reference>
<dbReference type="Pfam" id="PF00076">
    <property type="entry name" value="RRM_1"/>
    <property type="match status" value="1"/>
</dbReference>
<dbReference type="GO" id="GO:0008270">
    <property type="term" value="F:zinc ion binding"/>
    <property type="evidence" value="ECO:0007669"/>
    <property type="project" value="UniProtKB-KW"/>
</dbReference>
<dbReference type="GO" id="GO:0003723">
    <property type="term" value="F:RNA binding"/>
    <property type="evidence" value="ECO:0007669"/>
    <property type="project" value="UniProtKB-UniRule"/>
</dbReference>
<keyword evidence="11" id="KW-1185">Reference proteome</keyword>
<dbReference type="InterPro" id="IPR052462">
    <property type="entry name" value="SLIRP/GR-RBP-like"/>
</dbReference>
<reference evidence="10" key="1">
    <citation type="submission" date="2022-11" db="EMBL/GenBank/DDBJ databases">
        <authorList>
            <person name="Morgan W.R."/>
            <person name="Tartar A."/>
        </authorList>
    </citation>
    <scope>NUCLEOTIDE SEQUENCE</scope>
    <source>
        <strain evidence="10">ARSEF 373</strain>
    </source>
</reference>
<dbReference type="Gene3D" id="3.30.70.330">
    <property type="match status" value="1"/>
</dbReference>
<accession>A0AAV2YPW4</accession>
<feature type="compositionally biased region" description="Basic and acidic residues" evidence="7">
    <location>
        <begin position="328"/>
        <end position="338"/>
    </location>
</feature>
<evidence type="ECO:0000313" key="11">
    <source>
        <dbReference type="Proteomes" id="UP001146120"/>
    </source>
</evidence>
<keyword evidence="1 6" id="KW-0479">Metal-binding</keyword>
<dbReference type="InterPro" id="IPR035979">
    <property type="entry name" value="RBD_domain_sf"/>
</dbReference>
<feature type="compositionally biased region" description="Polar residues" evidence="7">
    <location>
        <begin position="465"/>
        <end position="480"/>
    </location>
</feature>
<feature type="region of interest" description="Disordered" evidence="7">
    <location>
        <begin position="164"/>
        <end position="215"/>
    </location>
</feature>
<feature type="domain" description="C3H1-type" evidence="9">
    <location>
        <begin position="140"/>
        <end position="163"/>
    </location>
</feature>
<gene>
    <name evidence="10" type="ORF">N0F65_002162</name>
</gene>
<name>A0AAV2YPW4_9STRA</name>
<evidence type="ECO:0000256" key="1">
    <source>
        <dbReference type="ARBA" id="ARBA00022723"/>
    </source>
</evidence>
<keyword evidence="3 6" id="KW-0862">Zinc</keyword>
<evidence type="ECO:0000256" key="5">
    <source>
        <dbReference type="PROSITE-ProRule" id="PRU00176"/>
    </source>
</evidence>
<dbReference type="Proteomes" id="UP001146120">
    <property type="component" value="Unassembled WGS sequence"/>
</dbReference>
<feature type="region of interest" description="Disordered" evidence="7">
    <location>
        <begin position="271"/>
        <end position="480"/>
    </location>
</feature>
<dbReference type="Gene3D" id="4.10.1000.10">
    <property type="entry name" value="Zinc finger, CCCH-type"/>
    <property type="match status" value="1"/>
</dbReference>
<dbReference type="InterPro" id="IPR000504">
    <property type="entry name" value="RRM_dom"/>
</dbReference>
<dbReference type="SMART" id="SM00356">
    <property type="entry name" value="ZnF_C3H1"/>
    <property type="match status" value="3"/>
</dbReference>
<dbReference type="PROSITE" id="PS50103">
    <property type="entry name" value="ZF_C3H1"/>
    <property type="match status" value="3"/>
</dbReference>
<feature type="domain" description="C3H1-type" evidence="9">
    <location>
        <begin position="213"/>
        <end position="239"/>
    </location>
</feature>
<dbReference type="SUPFAM" id="SSF54928">
    <property type="entry name" value="RNA-binding domain, RBD"/>
    <property type="match status" value="1"/>
</dbReference>
<dbReference type="AlphaFoldDB" id="A0AAV2YPW4"/>
<organism evidence="10 11">
    <name type="scientific">Lagenidium giganteum</name>
    <dbReference type="NCBI Taxonomy" id="4803"/>
    <lineage>
        <taxon>Eukaryota</taxon>
        <taxon>Sar</taxon>
        <taxon>Stramenopiles</taxon>
        <taxon>Oomycota</taxon>
        <taxon>Peronosporomycetes</taxon>
        <taxon>Pythiales</taxon>
        <taxon>Pythiaceae</taxon>
    </lineage>
</organism>
<evidence type="ECO:0000256" key="6">
    <source>
        <dbReference type="PROSITE-ProRule" id="PRU00723"/>
    </source>
</evidence>
<feature type="compositionally biased region" description="Low complexity" evidence="7">
    <location>
        <begin position="369"/>
        <end position="384"/>
    </location>
</feature>
<comment type="caution">
    <text evidence="10">The sequence shown here is derived from an EMBL/GenBank/DDBJ whole genome shotgun (WGS) entry which is preliminary data.</text>
</comment>
<feature type="compositionally biased region" description="Low complexity" evidence="7">
    <location>
        <begin position="340"/>
        <end position="350"/>
    </location>
</feature>
<keyword evidence="2 6" id="KW-0863">Zinc-finger</keyword>
<feature type="zinc finger region" description="C3H1-type" evidence="6">
    <location>
        <begin position="140"/>
        <end position="163"/>
    </location>
</feature>
<feature type="domain" description="RRM" evidence="8">
    <location>
        <begin position="10"/>
        <end position="88"/>
    </location>
</feature>
<feature type="zinc finger region" description="C3H1-type" evidence="6">
    <location>
        <begin position="107"/>
        <end position="134"/>
    </location>
</feature>
<dbReference type="PANTHER" id="PTHR48027">
    <property type="entry name" value="HETEROGENEOUS NUCLEAR RIBONUCLEOPROTEIN 87F-RELATED"/>
    <property type="match status" value="1"/>
</dbReference>
<dbReference type="PROSITE" id="PS50102">
    <property type="entry name" value="RRM"/>
    <property type="match status" value="1"/>
</dbReference>
<evidence type="ECO:0000256" key="4">
    <source>
        <dbReference type="ARBA" id="ARBA00022884"/>
    </source>
</evidence>
<dbReference type="InterPro" id="IPR012677">
    <property type="entry name" value="Nucleotide-bd_a/b_plait_sf"/>
</dbReference>
<feature type="compositionally biased region" description="Low complexity" evidence="7">
    <location>
        <begin position="314"/>
        <end position="325"/>
    </location>
</feature>
<dbReference type="Gene3D" id="3.30.1370.210">
    <property type="match status" value="1"/>
</dbReference>
<feature type="compositionally biased region" description="Polar residues" evidence="7">
    <location>
        <begin position="388"/>
        <end position="401"/>
    </location>
</feature>
<proteinExistence type="predicted"/>
<dbReference type="SMART" id="SM00360">
    <property type="entry name" value="RRM"/>
    <property type="match status" value="1"/>
</dbReference>
<dbReference type="InterPro" id="IPR036855">
    <property type="entry name" value="Znf_CCCH_sf"/>
</dbReference>
<evidence type="ECO:0000256" key="3">
    <source>
        <dbReference type="ARBA" id="ARBA00022833"/>
    </source>
</evidence>
<dbReference type="Pfam" id="PF00642">
    <property type="entry name" value="zf-CCCH"/>
    <property type="match status" value="1"/>
</dbReference>
<protein>
    <submittedName>
        <fullName evidence="10">Uncharacterized protein</fullName>
    </submittedName>
</protein>
<evidence type="ECO:0000313" key="10">
    <source>
        <dbReference type="EMBL" id="DAZ95368.1"/>
    </source>
</evidence>
<dbReference type="InterPro" id="IPR000571">
    <property type="entry name" value="Znf_CCCH"/>
</dbReference>
<feature type="compositionally biased region" description="Acidic residues" evidence="7">
    <location>
        <begin position="288"/>
        <end position="300"/>
    </location>
</feature>
<dbReference type="EMBL" id="DAKRPA010000207">
    <property type="protein sequence ID" value="DAZ95368.1"/>
    <property type="molecule type" value="Genomic_DNA"/>
</dbReference>
<keyword evidence="4 5" id="KW-0694">RNA-binding</keyword>